<keyword evidence="9" id="KW-0249">Electron transport</keyword>
<dbReference type="InterPro" id="IPR001516">
    <property type="entry name" value="Proton_antipo_N"/>
</dbReference>
<dbReference type="InterPro" id="IPR001750">
    <property type="entry name" value="ND/Mrp_TM"/>
</dbReference>
<evidence type="ECO:0000256" key="16">
    <source>
        <dbReference type="RuleBase" id="RU003404"/>
    </source>
</evidence>
<feature type="transmembrane region" description="Helical" evidence="16">
    <location>
        <begin position="551"/>
        <end position="579"/>
    </location>
</feature>
<dbReference type="PRINTS" id="PR01434">
    <property type="entry name" value="NADHDHGNASE5"/>
</dbReference>
<evidence type="ECO:0000256" key="12">
    <source>
        <dbReference type="ARBA" id="ARBA00023075"/>
    </source>
</evidence>
<accession>A0A0C4G3N6</accession>
<evidence type="ECO:0000256" key="8">
    <source>
        <dbReference type="ARBA" id="ARBA00022967"/>
    </source>
</evidence>
<dbReference type="GO" id="GO:0005743">
    <property type="term" value="C:mitochondrial inner membrane"/>
    <property type="evidence" value="ECO:0007669"/>
    <property type="project" value="UniProtKB-SubCell"/>
</dbReference>
<evidence type="ECO:0000256" key="5">
    <source>
        <dbReference type="ARBA" id="ARBA00022660"/>
    </source>
</evidence>
<protein>
    <recommendedName>
        <fullName evidence="3 16">NADH-ubiquinone oxidoreductase chain 5</fullName>
        <ecNumber evidence="2 16">7.1.1.2</ecNumber>
    </recommendedName>
</protein>
<dbReference type="InterPro" id="IPR003945">
    <property type="entry name" value="NU5C-like"/>
</dbReference>
<keyword evidence="6 16" id="KW-0812">Transmembrane</keyword>
<evidence type="ECO:0000256" key="10">
    <source>
        <dbReference type="ARBA" id="ARBA00022989"/>
    </source>
</evidence>
<feature type="transmembrane region" description="Helical" evidence="16">
    <location>
        <begin position="216"/>
        <end position="240"/>
    </location>
</feature>
<sequence>MKSISCVCVKSGVSYLPLMWGTFFLLGSFFLFVASLSGLVNDAFLVEWEFFSACGFSFSFSVLLDFLSVLFSFVVCFVSGCVFLFSVSYMGGDKFVGLFSFLVVGFVVSMNILIFVPYLVFVLVGWDLLGIISFLLVVYYHNGSSVGAGMLTVLMNRIGDVFLVLSVGFSSSFGSWGLLWVDLFSDWALIIAVLVVGASLTKSAQLPFSAWLPAAMAAPTPVSALVHSSTLVTVGVYFLFRYYGFLAGIDGFVAVVSKVGCLTLLMASLGACYEIDVKKLVALSTLSHLGFMVYVLGLGYPVLSMFHLFTHALFKSLLFLCAGHYMHMMGCSQDIRQMSGVGWKSSPLQISCTLVGFNSLCGVPFLGGFYSKDVILEGSLMSCGGFVEVVCLVVSAGISSFYSMKVLLLSIFGSFGGFSLSQYGLDSKLVSVSTVLLAIGSVVSGHVIQEILVDSCQVFNVGFEAKVFLFVLLNMGGFAVLIFGGFIFGGGGGYTLFKVFFSSLWFLRWLVYGVSDFWFKYSSSVVGSLEVGWMEVVGGQGLSGGLAKVSAVVWVLECVSVLTVLRFLGVFLLALTLLFL</sequence>
<feature type="transmembrane region" description="Helical" evidence="16">
    <location>
        <begin position="161"/>
        <end position="181"/>
    </location>
</feature>
<feature type="transmembrane region" description="Helical" evidence="16">
    <location>
        <begin position="56"/>
        <end position="83"/>
    </location>
</feature>
<dbReference type="AlphaFoldDB" id="A0A0C4G3N6"/>
<evidence type="ECO:0000256" key="9">
    <source>
        <dbReference type="ARBA" id="ARBA00022982"/>
    </source>
</evidence>
<comment type="subcellular location">
    <subcellularLocation>
        <location evidence="1">Mitochondrion inner membrane</location>
        <topology evidence="1">Multi-pass membrane protein</topology>
    </subcellularLocation>
</comment>
<keyword evidence="4 16" id="KW-0813">Transport</keyword>
<feature type="transmembrane region" description="Helical" evidence="16">
    <location>
        <begin position="95"/>
        <end position="114"/>
    </location>
</feature>
<feature type="transmembrane region" description="Helical" evidence="16">
    <location>
        <begin position="429"/>
        <end position="448"/>
    </location>
</feature>
<feature type="domain" description="NADH-Ubiquinone oxidoreductase (complex I) chain 5 N-terminal" evidence="18">
    <location>
        <begin position="51"/>
        <end position="96"/>
    </location>
</feature>
<keyword evidence="7" id="KW-0999">Mitochondrion inner membrane</keyword>
<dbReference type="GO" id="GO:0042773">
    <property type="term" value="P:ATP synthesis coupled electron transport"/>
    <property type="evidence" value="ECO:0007669"/>
    <property type="project" value="InterPro"/>
</dbReference>
<keyword evidence="5" id="KW-0679">Respiratory chain</keyword>
<feature type="transmembrane region" description="Helical" evidence="16">
    <location>
        <begin position="495"/>
        <end position="514"/>
    </location>
</feature>
<feature type="transmembrane region" description="Helical" evidence="16">
    <location>
        <begin position="468"/>
        <end position="488"/>
    </location>
</feature>
<dbReference type="GO" id="GO:0015990">
    <property type="term" value="P:electron transport coupled proton transport"/>
    <property type="evidence" value="ECO:0007669"/>
    <property type="project" value="TreeGrafter"/>
</dbReference>
<evidence type="ECO:0000256" key="1">
    <source>
        <dbReference type="ARBA" id="ARBA00004448"/>
    </source>
</evidence>
<name>A0A0C4G3N6_SINCU</name>
<evidence type="ECO:0000259" key="19">
    <source>
        <dbReference type="Pfam" id="PF06455"/>
    </source>
</evidence>
<dbReference type="Pfam" id="PF06455">
    <property type="entry name" value="NADH5_C"/>
    <property type="match status" value="1"/>
</dbReference>
<keyword evidence="13 16" id="KW-0496">Mitochondrion</keyword>
<comment type="similarity">
    <text evidence="16">Belongs to the complex I subunit 5 family.</text>
</comment>
<evidence type="ECO:0000256" key="11">
    <source>
        <dbReference type="ARBA" id="ARBA00023027"/>
    </source>
</evidence>
<dbReference type="InterPro" id="IPR010934">
    <property type="entry name" value="NADH_DH_su5_C"/>
</dbReference>
<feature type="transmembrane region" description="Helical" evidence="16">
    <location>
        <begin position="187"/>
        <end position="204"/>
    </location>
</feature>
<evidence type="ECO:0000259" key="18">
    <source>
        <dbReference type="Pfam" id="PF00662"/>
    </source>
</evidence>
<evidence type="ECO:0000256" key="2">
    <source>
        <dbReference type="ARBA" id="ARBA00012944"/>
    </source>
</evidence>
<feature type="domain" description="NADH dehydrogenase subunit 5 C-terminal" evidence="19">
    <location>
        <begin position="402"/>
        <end position="578"/>
    </location>
</feature>
<feature type="transmembrane region" description="Helical" evidence="16">
    <location>
        <begin position="252"/>
        <end position="273"/>
    </location>
</feature>
<dbReference type="EC" id="7.1.1.2" evidence="2 16"/>
<keyword evidence="11 16" id="KW-0520">NAD</keyword>
<feature type="domain" description="NADH:quinone oxidoreductase/Mrp antiporter transmembrane" evidence="17">
    <location>
        <begin position="119"/>
        <end position="398"/>
    </location>
</feature>
<evidence type="ECO:0000256" key="14">
    <source>
        <dbReference type="ARBA" id="ARBA00023136"/>
    </source>
</evidence>
<dbReference type="SMR" id="A0A0C4G3N6"/>
<evidence type="ECO:0000256" key="7">
    <source>
        <dbReference type="ARBA" id="ARBA00022792"/>
    </source>
</evidence>
<gene>
    <name evidence="20" type="primary">ND5</name>
</gene>
<evidence type="ECO:0000256" key="4">
    <source>
        <dbReference type="ARBA" id="ARBA00022448"/>
    </source>
</evidence>
<comment type="function">
    <text evidence="16">Core subunit of the mitochondrial membrane respiratory chain NADH dehydrogenase (Complex I) which catalyzes electron transfer from NADH through the respiratory chain, using ubiquinone as an electron acceptor. Essential for the catalytic activity and assembly of complex I.</text>
</comment>
<dbReference type="EMBL" id="KC150028">
    <property type="protein sequence ID" value="AGG19445.1"/>
    <property type="molecule type" value="Genomic_DNA"/>
</dbReference>
<dbReference type="GO" id="GO:0008137">
    <property type="term" value="F:NADH dehydrogenase (ubiquinone) activity"/>
    <property type="evidence" value="ECO:0007669"/>
    <property type="project" value="UniProtKB-EC"/>
</dbReference>
<evidence type="ECO:0000256" key="3">
    <source>
        <dbReference type="ARBA" id="ARBA00021096"/>
    </source>
</evidence>
<evidence type="ECO:0000256" key="13">
    <source>
        <dbReference type="ARBA" id="ARBA00023128"/>
    </source>
</evidence>
<evidence type="ECO:0000313" key="20">
    <source>
        <dbReference type="EMBL" id="AGG19445.1"/>
    </source>
</evidence>
<keyword evidence="12 16" id="KW-0830">Ubiquinone</keyword>
<keyword evidence="14 16" id="KW-0472">Membrane</keyword>
<comment type="catalytic activity">
    <reaction evidence="15 16">
        <text>a ubiquinone + NADH + 5 H(+)(in) = a ubiquinol + NAD(+) + 4 H(+)(out)</text>
        <dbReference type="Rhea" id="RHEA:29091"/>
        <dbReference type="Rhea" id="RHEA-COMP:9565"/>
        <dbReference type="Rhea" id="RHEA-COMP:9566"/>
        <dbReference type="ChEBI" id="CHEBI:15378"/>
        <dbReference type="ChEBI" id="CHEBI:16389"/>
        <dbReference type="ChEBI" id="CHEBI:17976"/>
        <dbReference type="ChEBI" id="CHEBI:57540"/>
        <dbReference type="ChEBI" id="CHEBI:57945"/>
        <dbReference type="EC" id="7.1.1.2"/>
    </reaction>
</comment>
<feature type="transmembrane region" description="Helical" evidence="16">
    <location>
        <begin position="120"/>
        <end position="140"/>
    </location>
</feature>
<organism evidence="20">
    <name type="scientific">Sinohyriopsis cumingii</name>
    <name type="common">Triangle sail mussel</name>
    <name type="synonym">Hyriopsis cumingii</name>
    <dbReference type="NCBI Taxonomy" id="165450"/>
    <lineage>
        <taxon>Eukaryota</taxon>
        <taxon>Metazoa</taxon>
        <taxon>Spiralia</taxon>
        <taxon>Lophotrochozoa</taxon>
        <taxon>Mollusca</taxon>
        <taxon>Bivalvia</taxon>
        <taxon>Autobranchia</taxon>
        <taxon>Heteroconchia</taxon>
        <taxon>Palaeoheterodonta</taxon>
        <taxon>Unionida</taxon>
        <taxon>Unionoidea</taxon>
        <taxon>Unionidae</taxon>
        <taxon>Gonideinae</taxon>
        <taxon>Sinohyriopsis</taxon>
    </lineage>
</organism>
<dbReference type="Pfam" id="PF00361">
    <property type="entry name" value="Proton_antipo_M"/>
    <property type="match status" value="1"/>
</dbReference>
<feature type="transmembrane region" description="Helical" evidence="16">
    <location>
        <begin position="12"/>
        <end position="36"/>
    </location>
</feature>
<dbReference type="GO" id="GO:0003954">
    <property type="term" value="F:NADH dehydrogenase activity"/>
    <property type="evidence" value="ECO:0007669"/>
    <property type="project" value="TreeGrafter"/>
</dbReference>
<evidence type="ECO:0000256" key="6">
    <source>
        <dbReference type="ARBA" id="ARBA00022692"/>
    </source>
</evidence>
<feature type="transmembrane region" description="Helical" evidence="16">
    <location>
        <begin position="280"/>
        <end position="300"/>
    </location>
</feature>
<evidence type="ECO:0000259" key="17">
    <source>
        <dbReference type="Pfam" id="PF00361"/>
    </source>
</evidence>
<dbReference type="PANTHER" id="PTHR42829">
    <property type="entry name" value="NADH-UBIQUINONE OXIDOREDUCTASE CHAIN 5"/>
    <property type="match status" value="1"/>
</dbReference>
<dbReference type="Pfam" id="PF00662">
    <property type="entry name" value="Proton_antipo_N"/>
    <property type="match status" value="1"/>
</dbReference>
<feature type="transmembrane region" description="Helical" evidence="16">
    <location>
        <begin position="347"/>
        <end position="366"/>
    </location>
</feature>
<proteinExistence type="inferred from homology"/>
<dbReference type="PANTHER" id="PTHR42829:SF2">
    <property type="entry name" value="NADH-UBIQUINONE OXIDOREDUCTASE CHAIN 5"/>
    <property type="match status" value="1"/>
</dbReference>
<geneLocation type="mitochondrion" evidence="20"/>
<reference evidence="20" key="1">
    <citation type="submission" date="2012-11" db="EMBL/GenBank/DDBJ databases">
        <title>The DUI detection of freshwater pearl mussel Hyriopsis cumingii.</title>
        <authorList>
            <person name="Wang G.L."/>
            <person name="Chen L."/>
            <person name="Li J.L."/>
        </authorList>
    </citation>
    <scope>NUCLEOTIDE SEQUENCE</scope>
    <source>
        <tissue evidence="20">Gonad</tissue>
    </source>
</reference>
<keyword evidence="10 16" id="KW-1133">Transmembrane helix</keyword>
<keyword evidence="8" id="KW-1278">Translocase</keyword>
<evidence type="ECO:0000256" key="15">
    <source>
        <dbReference type="ARBA" id="ARBA00049551"/>
    </source>
</evidence>